<protein>
    <submittedName>
        <fullName evidence="2">Uncharacterized protein</fullName>
    </submittedName>
</protein>
<accession>A0A930UV83</accession>
<evidence type="ECO:0000256" key="1">
    <source>
        <dbReference type="SAM" id="Phobius"/>
    </source>
</evidence>
<evidence type="ECO:0000313" key="2">
    <source>
        <dbReference type="EMBL" id="MBF4102163.1"/>
    </source>
</evidence>
<keyword evidence="1" id="KW-1133">Transmembrane helix</keyword>
<dbReference type="AlphaFoldDB" id="A0A930UV83"/>
<name>A0A930UV83_9PAST</name>
<feature type="transmembrane region" description="Helical" evidence="1">
    <location>
        <begin position="58"/>
        <end position="85"/>
    </location>
</feature>
<proteinExistence type="predicted"/>
<dbReference type="EMBL" id="JADION010000001">
    <property type="protein sequence ID" value="MBF4102163.1"/>
    <property type="molecule type" value="Genomic_DNA"/>
</dbReference>
<keyword evidence="1" id="KW-0472">Membrane</keyword>
<reference evidence="2" key="1">
    <citation type="submission" date="2020-11" db="EMBL/GenBank/DDBJ databases">
        <title>Gallibacterium anatis 1637, full genome, WGS.</title>
        <authorList>
            <person name="Laishevtcev A.I."/>
            <person name="Yakimova E.A."/>
            <person name="Petkovich D."/>
            <person name="Stepanova T.V."/>
            <person name="Kalendr R.S."/>
            <person name="Rubalsky E.O."/>
            <person name="Zulkarneev E.R."/>
            <person name="Aleshkin A.V."/>
        </authorList>
    </citation>
    <scope>NUCLEOTIDE SEQUENCE</scope>
    <source>
        <strain evidence="2">1637</strain>
    </source>
</reference>
<organism evidence="2">
    <name type="scientific">Gallibacterium anatis</name>
    <dbReference type="NCBI Taxonomy" id="750"/>
    <lineage>
        <taxon>Bacteria</taxon>
        <taxon>Pseudomonadati</taxon>
        <taxon>Pseudomonadota</taxon>
        <taxon>Gammaproteobacteria</taxon>
        <taxon>Pasteurellales</taxon>
        <taxon>Pasteurellaceae</taxon>
        <taxon>Gallibacterium</taxon>
    </lineage>
</organism>
<keyword evidence="1" id="KW-0812">Transmembrane</keyword>
<gene>
    <name evidence="2" type="ORF">INT80_00805</name>
</gene>
<comment type="caution">
    <text evidence="2">The sequence shown here is derived from an EMBL/GenBank/DDBJ whole genome shotgun (WGS) entry which is preliminary data.</text>
</comment>
<sequence>MDNGSATIEALGNGNINTQRLWNHDLHLITGEHHQDQRISEYALIINPSVIQVWKDGLIVITIVVVIVILILISMMVVHVLLGLLGYNGILIVIQ</sequence>